<proteinExistence type="predicted"/>
<name>L0R4F9_9BACT</name>
<dbReference type="EMBL" id="FWEV01000325">
    <property type="protein sequence ID" value="SLM32800.1"/>
    <property type="molecule type" value="Genomic_DNA"/>
</dbReference>
<dbReference type="EMBL" id="HF547348">
    <property type="protein sequence ID" value="CCO06749.1"/>
    <property type="molecule type" value="Genomic_DNA"/>
</dbReference>
<organism evidence="2">
    <name type="scientific">Desulfamplus magnetovallimortis</name>
    <dbReference type="NCBI Taxonomy" id="1246637"/>
    <lineage>
        <taxon>Bacteria</taxon>
        <taxon>Pseudomonadati</taxon>
        <taxon>Thermodesulfobacteriota</taxon>
        <taxon>Desulfobacteria</taxon>
        <taxon>Desulfobacterales</taxon>
        <taxon>Desulfobacteraceae</taxon>
        <taxon>Desulfamplus</taxon>
    </lineage>
</organism>
<dbReference type="InterPro" id="IPR006158">
    <property type="entry name" value="Cobalamin-bd"/>
</dbReference>
<dbReference type="Gene3D" id="3.40.50.280">
    <property type="entry name" value="Cobalamin-binding domain"/>
    <property type="match status" value="1"/>
</dbReference>
<evidence type="ECO:0000313" key="4">
    <source>
        <dbReference type="Proteomes" id="UP000191931"/>
    </source>
</evidence>
<keyword evidence="4" id="KW-1185">Reference proteome</keyword>
<accession>L0R4F9</accession>
<dbReference type="AlphaFoldDB" id="L0R4F9"/>
<reference evidence="3 4" key="3">
    <citation type="submission" date="2017-03" db="EMBL/GenBank/DDBJ databases">
        <authorList>
            <person name="Afonso C.L."/>
            <person name="Miller P.J."/>
            <person name="Scott M.A."/>
            <person name="Spackman E."/>
            <person name="Goraichik I."/>
            <person name="Dimitrov K.M."/>
            <person name="Suarez D.L."/>
            <person name="Swayne D.E."/>
        </authorList>
    </citation>
    <scope>NUCLEOTIDE SEQUENCE [LARGE SCALE GENOMIC DNA]</scope>
    <source>
        <strain evidence="3">PRJEB14757</strain>
    </source>
</reference>
<dbReference type="Pfam" id="PF02310">
    <property type="entry name" value="B12-binding"/>
    <property type="match status" value="1"/>
</dbReference>
<dbReference type="RefSeq" id="WP_281255608.1">
    <property type="nucleotide sequence ID" value="NZ_LT828540.1"/>
</dbReference>
<reference evidence="2" key="2">
    <citation type="submission" date="2012-12" db="EMBL/GenBank/DDBJ databases">
        <title>Region harboring genes involved in magnetosome formation of Candidatus Desulfamplus magnetosmortis.</title>
        <authorList>
            <person name="Lefevre C.T."/>
            <person name="Bazylinski D.A."/>
        </authorList>
    </citation>
    <scope>NUCLEOTIDE SEQUENCE</scope>
    <source>
        <strain evidence="2">BW-1</strain>
    </source>
</reference>
<dbReference type="GO" id="GO:0031419">
    <property type="term" value="F:cobalamin binding"/>
    <property type="evidence" value="ECO:0007669"/>
    <property type="project" value="InterPro"/>
</dbReference>
<dbReference type="STRING" id="1246637.MTBBW1_80143"/>
<feature type="domain" description="B12-binding" evidence="1">
    <location>
        <begin position="24"/>
        <end position="90"/>
    </location>
</feature>
<evidence type="ECO:0000259" key="1">
    <source>
        <dbReference type="Pfam" id="PF02310"/>
    </source>
</evidence>
<dbReference type="GO" id="GO:0046872">
    <property type="term" value="F:metal ion binding"/>
    <property type="evidence" value="ECO:0007669"/>
    <property type="project" value="InterPro"/>
</dbReference>
<evidence type="ECO:0000313" key="3">
    <source>
        <dbReference type="EMBL" id="SLM32800.1"/>
    </source>
</evidence>
<gene>
    <name evidence="2" type="ORF">DEMABW1_80143</name>
    <name evidence="3" type="ORF">MTBBW1_80143</name>
</gene>
<sequence>MLNNEKVLLVHPLGYKYRKNSVDISRLASVTPPLGLASIAAYLSQHSINCEIIDCYACPDAEKIIKDALLREKPAFIGFSCATSTFLDGLTIAGYAKKTPS</sequence>
<evidence type="ECO:0000313" key="2">
    <source>
        <dbReference type="EMBL" id="CCO06749.1"/>
    </source>
</evidence>
<protein>
    <recommendedName>
        <fullName evidence="1">B12-binding domain-containing protein</fullName>
    </recommendedName>
</protein>
<dbReference type="Proteomes" id="UP000191931">
    <property type="component" value="Unassembled WGS sequence"/>
</dbReference>
<reference evidence="2" key="1">
    <citation type="submission" date="2012-10" db="EMBL/GenBank/DDBJ databases">
        <authorList>
            <person name="Lefevre C."/>
        </authorList>
    </citation>
    <scope>NUCLEOTIDE SEQUENCE</scope>
    <source>
        <strain evidence="2">BW-1</strain>
    </source>
</reference>